<dbReference type="HOGENOM" id="CLU_015740_0_1_2"/>
<dbReference type="SUPFAM" id="SSF54373">
    <property type="entry name" value="FAD-linked reductases, C-terminal domain"/>
    <property type="match status" value="1"/>
</dbReference>
<organism evidence="7 8">
    <name type="scientific">Vulcanisaeta distributa (strain DSM 14429 / JCM 11212 / NBRC 100878 / IC-017)</name>
    <dbReference type="NCBI Taxonomy" id="572478"/>
    <lineage>
        <taxon>Archaea</taxon>
        <taxon>Thermoproteota</taxon>
        <taxon>Thermoprotei</taxon>
        <taxon>Thermoproteales</taxon>
        <taxon>Thermoproteaceae</taxon>
        <taxon>Vulcanisaeta</taxon>
    </lineage>
</organism>
<dbReference type="Proteomes" id="UP000006681">
    <property type="component" value="Chromosome"/>
</dbReference>
<comment type="cofactor">
    <cofactor evidence="1">
        <name>FAD</name>
        <dbReference type="ChEBI" id="CHEBI:57692"/>
    </cofactor>
</comment>
<dbReference type="GeneID" id="9752436"/>
<dbReference type="PANTHER" id="PTHR11985:SF15">
    <property type="entry name" value="GLYCEROL-3-PHOSPHATE DEHYDROGENASE, MITOCHONDRIAL"/>
    <property type="match status" value="1"/>
</dbReference>
<dbReference type="KEGG" id="vdi:Vdis_1499"/>
<dbReference type="InterPro" id="IPR036188">
    <property type="entry name" value="FAD/NAD-bd_sf"/>
</dbReference>
<dbReference type="GO" id="GO:0004368">
    <property type="term" value="F:glycerol-3-phosphate dehydrogenase (quinone) activity"/>
    <property type="evidence" value="ECO:0007669"/>
    <property type="project" value="InterPro"/>
</dbReference>
<dbReference type="Gene3D" id="3.30.9.10">
    <property type="entry name" value="D-Amino Acid Oxidase, subunit A, domain 2"/>
    <property type="match status" value="1"/>
</dbReference>
<evidence type="ECO:0000256" key="5">
    <source>
        <dbReference type="ARBA" id="ARBA00023002"/>
    </source>
</evidence>
<dbReference type="EMBL" id="CP002100">
    <property type="protein sequence ID" value="ADN50885.1"/>
    <property type="molecule type" value="Genomic_DNA"/>
</dbReference>
<dbReference type="eggNOG" id="arCOG00753">
    <property type="taxonomic scope" value="Archaea"/>
</dbReference>
<evidence type="ECO:0000256" key="3">
    <source>
        <dbReference type="ARBA" id="ARBA00022630"/>
    </source>
</evidence>
<gene>
    <name evidence="7" type="ordered locus">Vdis_1499</name>
</gene>
<evidence type="ECO:0000256" key="2">
    <source>
        <dbReference type="ARBA" id="ARBA00007330"/>
    </source>
</evidence>
<name>E1QT18_VULDI</name>
<dbReference type="RefSeq" id="WP_013336610.1">
    <property type="nucleotide sequence ID" value="NC_014537.1"/>
</dbReference>
<evidence type="ECO:0000256" key="4">
    <source>
        <dbReference type="ARBA" id="ARBA00022827"/>
    </source>
</evidence>
<dbReference type="AlphaFoldDB" id="E1QT18"/>
<dbReference type="STRING" id="572478.Vdis_1499"/>
<dbReference type="Gene3D" id="3.50.50.60">
    <property type="entry name" value="FAD/NAD(P)-binding domain"/>
    <property type="match status" value="1"/>
</dbReference>
<dbReference type="GO" id="GO:0006072">
    <property type="term" value="P:glycerol-3-phosphate metabolic process"/>
    <property type="evidence" value="ECO:0007669"/>
    <property type="project" value="InterPro"/>
</dbReference>
<evidence type="ECO:0000313" key="8">
    <source>
        <dbReference type="Proteomes" id="UP000006681"/>
    </source>
</evidence>
<comment type="similarity">
    <text evidence="2">Belongs to the FAD-dependent glycerol-3-phosphate dehydrogenase family.</text>
</comment>
<dbReference type="InterPro" id="IPR006076">
    <property type="entry name" value="FAD-dep_OxRdtase"/>
</dbReference>
<evidence type="ECO:0000256" key="1">
    <source>
        <dbReference type="ARBA" id="ARBA00001974"/>
    </source>
</evidence>
<evidence type="ECO:0000259" key="6">
    <source>
        <dbReference type="Pfam" id="PF01266"/>
    </source>
</evidence>
<reference evidence="8" key="2">
    <citation type="journal article" date="2010" name="Stand. Genomic Sci.">
        <title>Complete genome sequence of Vulcanisaeta distributa type strain (IC-017T).</title>
        <authorList>
            <person name="Mavromatis K."/>
            <person name="Sikorski J."/>
            <person name="Pabst E."/>
            <person name="Teshima H."/>
            <person name="Lapidus A."/>
            <person name="Lucas S."/>
            <person name="Nolan M."/>
            <person name="Glavina Del Rio T."/>
            <person name="Cheng J."/>
            <person name="Bruce D."/>
            <person name="Goodwin L."/>
            <person name="Pitluck S."/>
            <person name="Liolios K."/>
            <person name="Ivanova N."/>
            <person name="Mikhailova N."/>
            <person name="Pati A."/>
            <person name="Chen A."/>
            <person name="Palaniappan K."/>
            <person name="Land M."/>
            <person name="Hauser L."/>
            <person name="Chang Y."/>
            <person name="Jeffries C."/>
            <person name="Rohde M."/>
            <person name="Spring S."/>
            <person name="Goker M."/>
            <person name="Wirth R."/>
            <person name="Woyke T."/>
            <person name="Bristow J."/>
            <person name="Eisen J."/>
            <person name="Markowitz V."/>
            <person name="Hugenholtz P."/>
            <person name="Klenk H."/>
            <person name="Kyrpides N."/>
        </authorList>
    </citation>
    <scope>NUCLEOTIDE SEQUENCE [LARGE SCALE GENOMIC DNA]</scope>
    <source>
        <strain evidence="8">DSM 14429 / JCM 11212 / NBRC 100878 / IC-017</strain>
    </source>
</reference>
<dbReference type="Pfam" id="PF01266">
    <property type="entry name" value="DAO"/>
    <property type="match status" value="1"/>
</dbReference>
<accession>E1QT18</accession>
<dbReference type="PRINTS" id="PR01001">
    <property type="entry name" value="FADG3PDH"/>
</dbReference>
<dbReference type="PANTHER" id="PTHR11985">
    <property type="entry name" value="GLYCEROL-3-PHOSPHATE DEHYDROGENASE"/>
    <property type="match status" value="1"/>
</dbReference>
<keyword evidence="5" id="KW-0560">Oxidoreductase</keyword>
<dbReference type="InterPro" id="IPR000447">
    <property type="entry name" value="G3P_DH_FAD-dep"/>
</dbReference>
<evidence type="ECO:0000313" key="7">
    <source>
        <dbReference type="EMBL" id="ADN50885.1"/>
    </source>
</evidence>
<dbReference type="OrthoDB" id="36306at2157"/>
<reference evidence="7 8" key="1">
    <citation type="journal article" date="2010" name="Stand. Genomic Sci.">
        <title>Complete genome sequence of Vulcanisaeta distributa type strain (IC-017).</title>
        <authorList>
            <person name="Mavromatis K."/>
            <person name="Sikorski J."/>
            <person name="Pabst E."/>
            <person name="Teshima H."/>
            <person name="Lapidus A."/>
            <person name="Lucas S."/>
            <person name="Nolan M."/>
            <person name="Glavina Del Rio T."/>
            <person name="Cheng J.F."/>
            <person name="Bruce D."/>
            <person name="Goodwin L."/>
            <person name="Pitluck S."/>
            <person name="Liolios K."/>
            <person name="Ivanova N."/>
            <person name="Mikhailova N."/>
            <person name="Pati A."/>
            <person name="Chen A."/>
            <person name="Palaniappan K."/>
            <person name="Land M."/>
            <person name="Hauser L."/>
            <person name="Chang Y.J."/>
            <person name="Jeffries C.D."/>
            <person name="Rohde M."/>
            <person name="Spring S."/>
            <person name="Goker M."/>
            <person name="Wirth R."/>
            <person name="Woyke T."/>
            <person name="Bristow J."/>
            <person name="Eisen J.A."/>
            <person name="Markowitz V."/>
            <person name="Hugenholtz P."/>
            <person name="Klenk H.P."/>
            <person name="Kyrpides N.C."/>
        </authorList>
    </citation>
    <scope>NUCLEOTIDE SEQUENCE [LARGE SCALE GENOMIC DNA]</scope>
    <source>
        <strain evidence="8">DSM 14429 / JCM 11212 / NBRC 100878 / IC-017</strain>
    </source>
</reference>
<protein>
    <submittedName>
        <fullName evidence="7">FAD dependent oxidoreductase</fullName>
    </submittedName>
</protein>
<dbReference type="SUPFAM" id="SSF51905">
    <property type="entry name" value="FAD/NAD(P)-binding domain"/>
    <property type="match status" value="1"/>
</dbReference>
<keyword evidence="8" id="KW-1185">Reference proteome</keyword>
<proteinExistence type="inferred from homology"/>
<feature type="domain" description="FAD dependent oxidoreductase" evidence="6">
    <location>
        <begin position="4"/>
        <end position="355"/>
    </location>
</feature>
<sequence length="429" mass="46545">MEFDIAVIGGGVNGVFTALDLALRGLKVVLLERGVVGGGTSGKMHGLLHSGARYVVTDPKAAVECAEENRIIARVAPHVVDDTGGYFVAITKEDLDFQDEFINGLKRANIDYRIIDVREAIREEPNLNPEVKAVVEVPDKVVYARELLMSAAISAYIEGALIIQDAEVVGFDVNGDEITSARVKDHVKGDIRRVNARVFVNAAGPWAGKVAGMAGISVDVMPTMGVMVVYRHRLTRRVINRMRPPSDGDILVPYGSVSIMGTTAVIIEDPDNITITKDDIEFLTSEGSQMVPALTREPIVRAYASVRPLISMPGATGREATRDFMVVGHEKPRNLVSVIGGKFTTGRLVGEKLADEVSKILGVNKASRTRDYTLFGADLSINIKDLDPETASIIKSFRGSIDEERGLIASLSLIVQHITRRSRSLIGWS</sequence>
<keyword evidence="3" id="KW-0285">Flavoprotein</keyword>
<keyword evidence="4" id="KW-0274">FAD</keyword>